<proteinExistence type="inferred from homology"/>
<keyword evidence="2 7" id="KW-0349">Heme</keyword>
<comment type="function">
    <text evidence="7">Possible subunit of a heme lyase.</text>
</comment>
<organism evidence="9 10">
    <name type="scientific">Bradyrhizobium ontarionense</name>
    <dbReference type="NCBI Taxonomy" id="2898149"/>
    <lineage>
        <taxon>Bacteria</taxon>
        <taxon>Pseudomonadati</taxon>
        <taxon>Pseudomonadota</taxon>
        <taxon>Alphaproteobacteria</taxon>
        <taxon>Hyphomicrobiales</taxon>
        <taxon>Nitrobacteraceae</taxon>
        <taxon>Bradyrhizobium</taxon>
    </lineage>
</organism>
<dbReference type="PANTHER" id="PTHR47870">
    <property type="entry name" value="CYTOCHROME C-TYPE BIOGENESIS PROTEIN CCMH"/>
    <property type="match status" value="1"/>
</dbReference>
<evidence type="ECO:0000256" key="2">
    <source>
        <dbReference type="ARBA" id="ARBA00022617"/>
    </source>
</evidence>
<evidence type="ECO:0000256" key="3">
    <source>
        <dbReference type="ARBA" id="ARBA00022723"/>
    </source>
</evidence>
<dbReference type="PANTHER" id="PTHR47870:SF1">
    <property type="entry name" value="CYTOCHROME C-TYPE BIOGENESIS PROTEIN CCMH"/>
    <property type="match status" value="1"/>
</dbReference>
<dbReference type="InterPro" id="IPR051263">
    <property type="entry name" value="C-type_cytochrome_biogenesis"/>
</dbReference>
<feature type="domain" description="CcmH/CycL/Ccl2/NrfF N-terminal" evidence="8">
    <location>
        <begin position="19"/>
        <end position="164"/>
    </location>
</feature>
<keyword evidence="3 7" id="KW-0479">Metal-binding</keyword>
<dbReference type="Pfam" id="PF03918">
    <property type="entry name" value="CcmH"/>
    <property type="match status" value="1"/>
</dbReference>
<keyword evidence="6 7" id="KW-0408">Iron</keyword>
<dbReference type="CDD" id="cd16378">
    <property type="entry name" value="CcmH_N"/>
    <property type="match status" value="1"/>
</dbReference>
<evidence type="ECO:0000259" key="8">
    <source>
        <dbReference type="Pfam" id="PF03918"/>
    </source>
</evidence>
<accession>A0ABY3R9V6</accession>
<dbReference type="Gene3D" id="1.10.8.640">
    <property type="entry name" value="Cytochrome C biogenesis protein"/>
    <property type="match status" value="1"/>
</dbReference>
<name>A0ABY3R9V6_9BRAD</name>
<dbReference type="Proteomes" id="UP001431010">
    <property type="component" value="Chromosome"/>
</dbReference>
<keyword evidence="4 7" id="KW-0732">Signal</keyword>
<dbReference type="RefSeq" id="WP_231319720.1">
    <property type="nucleotide sequence ID" value="NZ_CP088156.1"/>
</dbReference>
<keyword evidence="5" id="KW-0201">Cytochrome c-type biogenesis</keyword>
<feature type="signal peptide" evidence="7">
    <location>
        <begin position="1"/>
        <end position="22"/>
    </location>
</feature>
<keyword evidence="10" id="KW-1185">Reference proteome</keyword>
<dbReference type="InterPro" id="IPR038297">
    <property type="entry name" value="CcmH/CycL/NrfF/Ccl2_sf"/>
</dbReference>
<gene>
    <name evidence="9" type="ORF">LQG66_31580</name>
</gene>
<evidence type="ECO:0000256" key="6">
    <source>
        <dbReference type="ARBA" id="ARBA00023004"/>
    </source>
</evidence>
<feature type="chain" id="PRO_5044955137" description="Cytochrome c-type biogenesis protein" evidence="7">
    <location>
        <begin position="23"/>
        <end position="170"/>
    </location>
</feature>
<protein>
    <recommendedName>
        <fullName evidence="7">Cytochrome c-type biogenesis protein</fullName>
    </recommendedName>
</protein>
<keyword evidence="7" id="KW-0812">Transmembrane</keyword>
<evidence type="ECO:0000313" key="10">
    <source>
        <dbReference type="Proteomes" id="UP001431010"/>
    </source>
</evidence>
<keyword evidence="7" id="KW-1133">Transmembrane helix</keyword>
<dbReference type="InterPro" id="IPR005616">
    <property type="entry name" value="CcmH/CycL/Ccl2/NrfF_N"/>
</dbReference>
<evidence type="ECO:0000313" key="9">
    <source>
        <dbReference type="EMBL" id="UFZ03705.1"/>
    </source>
</evidence>
<sequence>MSCRRIKRVAEALLVSSLMLTATLSPSRAVLPDEMLRDEGLETRARALSQELRCVVCQNQSIDDSNAPLAHDLRVLLRDRLQAGDSDRQAVDFLVARYGNFVLLKPPLQWNTIPLWIGPLLALLAAIVAFGRYVRRAAANATALDAEHVAPLSADELKAIEAILDRRSLS</sequence>
<evidence type="ECO:0000256" key="7">
    <source>
        <dbReference type="RuleBase" id="RU364112"/>
    </source>
</evidence>
<evidence type="ECO:0000256" key="5">
    <source>
        <dbReference type="ARBA" id="ARBA00022748"/>
    </source>
</evidence>
<comment type="similarity">
    <text evidence="1 7">Belongs to the CcmH/CycL/Ccl2/NrfF family.</text>
</comment>
<evidence type="ECO:0000256" key="4">
    <source>
        <dbReference type="ARBA" id="ARBA00022729"/>
    </source>
</evidence>
<evidence type="ECO:0000256" key="1">
    <source>
        <dbReference type="ARBA" id="ARBA00010342"/>
    </source>
</evidence>
<feature type="transmembrane region" description="Helical" evidence="7">
    <location>
        <begin position="113"/>
        <end position="134"/>
    </location>
</feature>
<dbReference type="EMBL" id="CP088156">
    <property type="protein sequence ID" value="UFZ03705.1"/>
    <property type="molecule type" value="Genomic_DNA"/>
</dbReference>
<reference evidence="9" key="1">
    <citation type="journal article" date="2024" name="Antonie Van Leeuwenhoek">
        <title>Bradyrhizobium ontarionense sp. nov., a novel bacterial symbiont isolated from Aeschynomene indica (Indian jointvetch), harbours photosynthesis, nitrogen fixation and nitrous oxide (N2O) reductase genes.</title>
        <authorList>
            <person name="Bromfield E.S.P."/>
            <person name="Cloutier S."/>
        </authorList>
    </citation>
    <scope>NUCLEOTIDE SEQUENCE</scope>
    <source>
        <strain evidence="9">A19</strain>
    </source>
</reference>
<keyword evidence="7" id="KW-0472">Membrane</keyword>